<dbReference type="InterPro" id="IPR035985">
    <property type="entry name" value="Ubiquitin-activating_enz"/>
</dbReference>
<sequence length="279" mass="30428">MKHTSGYSREELLRYDRQIILPQIGMDGQLKLKNAKVLIIGAGGLGAPAALYLAGAGVGTIGLMDADAVSLSNLQRQIIFSESMVDQNKAESAKQVLEHLNSGIQVKAYKEFITPQNAEEIISEYDFVIDAVDNFEAKFLINDACVLAGKPFCHAGILRFQGQVMTYVPDGKCTCYRCIFEEIPDSSSVQNCSQAGVIGAMAGIIGSVQALEAVKYFTGAGELLTNKMYVFDGLTMENRIVRFPNRNERCRVCGENADIKSVKGNAAEYRRKGCAIQSM</sequence>
<comment type="caution">
    <text evidence="2">The sequence shown here is derived from an EMBL/GenBank/DDBJ whole genome shotgun (WGS) entry which is preliminary data.</text>
</comment>
<organism evidence="2 3">
    <name type="scientific">Dorea ammoniilytica</name>
    <dbReference type="NCBI Taxonomy" id="2981788"/>
    <lineage>
        <taxon>Bacteria</taxon>
        <taxon>Bacillati</taxon>
        <taxon>Bacillota</taxon>
        <taxon>Clostridia</taxon>
        <taxon>Lachnospirales</taxon>
        <taxon>Lachnospiraceae</taxon>
        <taxon>Dorea</taxon>
    </lineage>
</organism>
<protein>
    <submittedName>
        <fullName evidence="2">HesA/MoeB/ThiF family protein</fullName>
    </submittedName>
</protein>
<name>A0ABT2S661_9FIRM</name>
<evidence type="ECO:0000259" key="1">
    <source>
        <dbReference type="Pfam" id="PF00899"/>
    </source>
</evidence>
<dbReference type="Gene3D" id="3.40.50.720">
    <property type="entry name" value="NAD(P)-binding Rossmann-like Domain"/>
    <property type="match status" value="1"/>
</dbReference>
<dbReference type="CDD" id="cd00757">
    <property type="entry name" value="ThiF_MoeB_HesA_family"/>
    <property type="match status" value="1"/>
</dbReference>
<evidence type="ECO:0000313" key="2">
    <source>
        <dbReference type="EMBL" id="MCU6700081.1"/>
    </source>
</evidence>
<dbReference type="PANTHER" id="PTHR10953:SF102">
    <property type="entry name" value="ADENYLYLTRANSFERASE AND SULFURTRANSFERASE MOCS3"/>
    <property type="match status" value="1"/>
</dbReference>
<dbReference type="PANTHER" id="PTHR10953">
    <property type="entry name" value="UBIQUITIN-ACTIVATING ENZYME E1"/>
    <property type="match status" value="1"/>
</dbReference>
<accession>A0ABT2S661</accession>
<proteinExistence type="predicted"/>
<dbReference type="SUPFAM" id="SSF69572">
    <property type="entry name" value="Activating enzymes of the ubiquitin-like proteins"/>
    <property type="match status" value="1"/>
</dbReference>
<dbReference type="NCBIfam" id="NF004281">
    <property type="entry name" value="PRK05690.1"/>
    <property type="match status" value="1"/>
</dbReference>
<keyword evidence="3" id="KW-1185">Reference proteome</keyword>
<gene>
    <name evidence="2" type="ORF">OCV65_07530</name>
</gene>
<dbReference type="InterPro" id="IPR045886">
    <property type="entry name" value="ThiF/MoeB/HesA"/>
</dbReference>
<dbReference type="InterPro" id="IPR000594">
    <property type="entry name" value="ThiF_NAD_FAD-bd"/>
</dbReference>
<dbReference type="Proteomes" id="UP001207605">
    <property type="component" value="Unassembled WGS sequence"/>
</dbReference>
<dbReference type="Pfam" id="PF00899">
    <property type="entry name" value="ThiF"/>
    <property type="match status" value="1"/>
</dbReference>
<feature type="domain" description="THIF-type NAD/FAD binding fold" evidence="1">
    <location>
        <begin position="15"/>
        <end position="252"/>
    </location>
</feature>
<dbReference type="EMBL" id="JAOQJV010000008">
    <property type="protein sequence ID" value="MCU6700081.1"/>
    <property type="molecule type" value="Genomic_DNA"/>
</dbReference>
<reference evidence="2 3" key="1">
    <citation type="journal article" date="2021" name="ISME Commun">
        <title>Automated analysis of genomic sequences facilitates high-throughput and comprehensive description of bacteria.</title>
        <authorList>
            <person name="Hitch T.C.A."/>
        </authorList>
    </citation>
    <scope>NUCLEOTIDE SEQUENCE [LARGE SCALE GENOMIC DNA]</scope>
    <source>
        <strain evidence="2 3">Sanger_02</strain>
    </source>
</reference>
<evidence type="ECO:0000313" key="3">
    <source>
        <dbReference type="Proteomes" id="UP001207605"/>
    </source>
</evidence>